<dbReference type="InterPro" id="IPR005135">
    <property type="entry name" value="Endo/exonuclease/phosphatase"/>
</dbReference>
<evidence type="ECO:0000259" key="3">
    <source>
        <dbReference type="PROSITE" id="PS51841"/>
    </source>
</evidence>
<proteinExistence type="predicted"/>
<keyword evidence="5" id="KW-1185">Reference proteome</keyword>
<dbReference type="CDD" id="cd04486">
    <property type="entry name" value="YhcR_OBF_like"/>
    <property type="match status" value="1"/>
</dbReference>
<keyword evidence="4" id="KW-0540">Nuclease</keyword>
<dbReference type="PANTHER" id="PTHR42834">
    <property type="entry name" value="ENDONUCLEASE/EXONUCLEASE/PHOSPHATASE FAMILY PROTEIN (AFU_ORTHOLOGUE AFUA_3G09210)"/>
    <property type="match status" value="1"/>
</dbReference>
<dbReference type="InterPro" id="IPR047971">
    <property type="entry name" value="ExeM-like"/>
</dbReference>
<keyword evidence="4" id="KW-0378">Hydrolase</keyword>
<feature type="compositionally biased region" description="Low complexity" evidence="1">
    <location>
        <begin position="257"/>
        <end position="277"/>
    </location>
</feature>
<evidence type="ECO:0000313" key="4">
    <source>
        <dbReference type="EMBL" id="MBP2704090.1"/>
    </source>
</evidence>
<dbReference type="PROSITE" id="PS51841">
    <property type="entry name" value="LTD"/>
    <property type="match status" value="1"/>
</dbReference>
<gene>
    <name evidence="4" type="ORF">JOL79_09740</name>
</gene>
<feature type="region of interest" description="Disordered" evidence="1">
    <location>
        <begin position="1"/>
        <end position="22"/>
    </location>
</feature>
<feature type="compositionally biased region" description="Pro residues" evidence="1">
    <location>
        <begin position="246"/>
        <end position="256"/>
    </location>
</feature>
<dbReference type="AlphaFoldDB" id="A0A940WEJ5"/>
<sequence length="827" mass="85600">MRASFRAHAGGPPGDPASFPLRARAPRRRPRAIIAVALSAVLATVGLTVVSLTPASADPGTVVISQVYGGGGNAGAPYTNDFVELFNRSGATVSLDGWSVQYASATGTGAFGANKVGLTGGLAPGQYYLVQLGAGTTPSGPLPPADATGNLALSATAGKVALVRSADGLACNGGSTPCAPEQTAQIADLVGYGTANYFEGAPAPALTNATAALRLDGGCADTDVNAADFAAGAPAPRTTATAPAPCGGPSPSPSDSPSPSASPTVSPSASPSVSPSASPSPSPTAAPCDVPADHQIAEVQGAGDASPLAGQTVRVEGVVTGDFQRSDQQSGFYFQDQTPDAHPATSDGLFAYAKDTFRNVGVGDRVLVTGKVTEFNGLTELSPVTAVDVCGTGKIKPVAVKLPRAAGTTFEPLENMLVTFRQRLTLTDHYNLGRYGEVTVSSGGRTFQPTDRPGVDAALNARRSMLIDDGSNVQNPAVIPYTTPQVARLGDTTTGVTGVLTYGFDVYRVEPTQQIAFKRANPRRPAPPKVGGDVRVAGLNTLNWFTTLGSRGADTAEEQRRQLAKIVATVKGLDADVVGLMEVENNGQTALQAIVDELNAQVGAGTYAALGHPYPGSDAIRVAAIYKPARVTPVGETRSSTDPVFRRPPLIQEFRRARGGQSFTLIVNHFKSKGCDGAAGADLDQGDGQSCFNDERVRQAKAVLGLISSMNLPNPLVMGDLNAYGEEDPIHTLESGGLTSLTKKFIPRRDRYSYLFDGLSGELDHALAGHGLLKRVTGAAIWHVNSDEARILDYNTEFNPPALYAPDAFRSSDHDPLLIGLDLSGGK</sequence>
<dbReference type="InterPro" id="IPR001322">
    <property type="entry name" value="Lamin_tail_dom"/>
</dbReference>
<keyword evidence="2" id="KW-0812">Transmembrane</keyword>
<feature type="domain" description="LTD" evidence="3">
    <location>
        <begin position="50"/>
        <end position="194"/>
    </location>
</feature>
<comment type="caution">
    <text evidence="4">The sequence shown here is derived from an EMBL/GenBank/DDBJ whole genome shotgun (WGS) entry which is preliminary data.</text>
</comment>
<feature type="region of interest" description="Disordered" evidence="1">
    <location>
        <begin position="234"/>
        <end position="289"/>
    </location>
</feature>
<keyword evidence="2" id="KW-0472">Membrane</keyword>
<accession>A0A940WEJ5</accession>
<reference evidence="4" key="1">
    <citation type="submission" date="2021-02" db="EMBL/GenBank/DDBJ databases">
        <title>Draft genome sequence of Microbispora sp. RL4-1S isolated from rice leaves in Thailand.</title>
        <authorList>
            <person name="Muangham S."/>
            <person name="Duangmal K."/>
        </authorList>
    </citation>
    <scope>NUCLEOTIDE SEQUENCE</scope>
    <source>
        <strain evidence="4">RL4-1S</strain>
    </source>
</reference>
<evidence type="ECO:0000256" key="2">
    <source>
        <dbReference type="SAM" id="Phobius"/>
    </source>
</evidence>
<evidence type="ECO:0000313" key="5">
    <source>
        <dbReference type="Proteomes" id="UP000674234"/>
    </source>
</evidence>
<keyword evidence="2" id="KW-1133">Transmembrane helix</keyword>
<dbReference type="CDD" id="cd10283">
    <property type="entry name" value="MnuA_DNase1-like"/>
    <property type="match status" value="1"/>
</dbReference>
<dbReference type="NCBIfam" id="NF033681">
    <property type="entry name" value="ExeM_NucH_DNase"/>
    <property type="match status" value="1"/>
</dbReference>
<dbReference type="InterPro" id="IPR036415">
    <property type="entry name" value="Lamin_tail_dom_sf"/>
</dbReference>
<organism evidence="4 5">
    <name type="scientific">Microbispora oryzae</name>
    <dbReference type="NCBI Taxonomy" id="2806554"/>
    <lineage>
        <taxon>Bacteria</taxon>
        <taxon>Bacillati</taxon>
        <taxon>Actinomycetota</taxon>
        <taxon>Actinomycetes</taxon>
        <taxon>Streptosporangiales</taxon>
        <taxon>Streptosporangiaceae</taxon>
        <taxon>Microbispora</taxon>
    </lineage>
</organism>
<dbReference type="Pfam" id="PF00932">
    <property type="entry name" value="LTD"/>
    <property type="match status" value="1"/>
</dbReference>
<feature type="transmembrane region" description="Helical" evidence="2">
    <location>
        <begin position="32"/>
        <end position="52"/>
    </location>
</feature>
<dbReference type="InterPro" id="IPR036691">
    <property type="entry name" value="Endo/exonu/phosph_ase_sf"/>
</dbReference>
<dbReference type="SUPFAM" id="SSF74853">
    <property type="entry name" value="Lamin A/C globular tail domain"/>
    <property type="match status" value="1"/>
</dbReference>
<protein>
    <submittedName>
        <fullName evidence="4">ExeM/NucH family extracellular endonuclease</fullName>
    </submittedName>
</protein>
<evidence type="ECO:0000256" key="1">
    <source>
        <dbReference type="SAM" id="MobiDB-lite"/>
    </source>
</evidence>
<name>A0A940WEJ5_9ACTN</name>
<dbReference type="GO" id="GO:0004519">
    <property type="term" value="F:endonuclease activity"/>
    <property type="evidence" value="ECO:0007669"/>
    <property type="project" value="UniProtKB-KW"/>
</dbReference>
<dbReference type="PANTHER" id="PTHR42834:SF1">
    <property type="entry name" value="ENDONUCLEASE_EXONUCLEASE_PHOSPHATASE FAMILY PROTEIN (AFU_ORTHOLOGUE AFUA_3G09210)"/>
    <property type="match status" value="1"/>
</dbReference>
<dbReference type="Proteomes" id="UP000674234">
    <property type="component" value="Unassembled WGS sequence"/>
</dbReference>
<keyword evidence="4" id="KW-0255">Endonuclease</keyword>
<feature type="compositionally biased region" description="Low complexity" evidence="1">
    <location>
        <begin position="234"/>
        <end position="245"/>
    </location>
</feature>
<dbReference type="Gene3D" id="3.60.10.10">
    <property type="entry name" value="Endonuclease/exonuclease/phosphatase"/>
    <property type="match status" value="1"/>
</dbReference>
<dbReference type="EMBL" id="JAFCNB010000004">
    <property type="protein sequence ID" value="MBP2704090.1"/>
    <property type="molecule type" value="Genomic_DNA"/>
</dbReference>
<dbReference type="SUPFAM" id="SSF56219">
    <property type="entry name" value="DNase I-like"/>
    <property type="match status" value="1"/>
</dbReference>
<dbReference type="Pfam" id="PF03372">
    <property type="entry name" value="Exo_endo_phos"/>
    <property type="match status" value="1"/>
</dbReference>